<dbReference type="SUPFAM" id="SSF56300">
    <property type="entry name" value="Metallo-dependent phosphatases"/>
    <property type="match status" value="1"/>
</dbReference>
<dbReference type="InterPro" id="IPR051918">
    <property type="entry name" value="STPP_CPPED1"/>
</dbReference>
<sequence length="526" mass="60153">MKRIILLALLGLFSSYSVYSRTQSVVRGVVYEDSNQNNKKDRKEKGIAGVAVSNGVAVVETNERGEYTLPLADDQIIFVIKPSGYTLPVNEYNLPQFYYIHKPNGSPELKYEGTAPTGDLPRSVDFGLYADDDQSQFRMLVFGDPQPYNMNQIDFFSRGIVEELKGIDNVAFGLSLGDLVGDNLDLFQPYKEAVQPIGVPWYNVMGNHDMNYDGEEDHLTDESFEKHFGPANYSFNHGKVHFIVLDDILYPDPRDGKGYWGGFREDQLQFVENDLRLVPKDYLVVLAFHIPISEPAGDPYRDADRERLFELLKDFPYTLSLSAHTHLQRQDLFDEKAGWQQDGFHHHYNVGTTSGDWYSGRLNENGVPYSTMRDGTPKGYAYLNFDNNQYRINYKVAGRSDDYQFEIYAPKVVEQNKGTSAGIFANFFMGSERDSVFYRVDDGPWVQMHRVNDSDPSYLHVLHEYDFTEELLDGRRPSNAVDCTHLWRGRIPTDLEVGEHTIEIKATDLMGQTHTQTSTYRIATKE</sequence>
<feature type="signal peptide" evidence="1">
    <location>
        <begin position="1"/>
        <end position="20"/>
    </location>
</feature>
<accession>A0A1I2CC92</accession>
<evidence type="ECO:0000259" key="3">
    <source>
        <dbReference type="Pfam" id="PF16371"/>
    </source>
</evidence>
<evidence type="ECO:0000313" key="5">
    <source>
        <dbReference type="Proteomes" id="UP000198964"/>
    </source>
</evidence>
<dbReference type="Pfam" id="PF16371">
    <property type="entry name" value="MetallophosN"/>
    <property type="match status" value="1"/>
</dbReference>
<dbReference type="PANTHER" id="PTHR43143">
    <property type="entry name" value="METALLOPHOSPHOESTERASE, CALCINEURIN SUPERFAMILY"/>
    <property type="match status" value="1"/>
</dbReference>
<evidence type="ECO:0000259" key="2">
    <source>
        <dbReference type="Pfam" id="PF16370"/>
    </source>
</evidence>
<dbReference type="GO" id="GO:0016787">
    <property type="term" value="F:hydrolase activity"/>
    <property type="evidence" value="ECO:0007669"/>
    <property type="project" value="InterPro"/>
</dbReference>
<feature type="domain" description="Calcineurin-like phosphoesterase C-terminal" evidence="2">
    <location>
        <begin position="348"/>
        <end position="513"/>
    </location>
</feature>
<dbReference type="AlphaFoldDB" id="A0A1I2CC92"/>
<keyword evidence="1" id="KW-0732">Signal</keyword>
<feature type="domain" description="Calcineurin-like phosphoesterase N-terminal" evidence="3">
    <location>
        <begin position="42"/>
        <end position="105"/>
    </location>
</feature>
<reference evidence="4 5" key="1">
    <citation type="submission" date="2016-10" db="EMBL/GenBank/DDBJ databases">
        <authorList>
            <person name="de Groot N.N."/>
        </authorList>
    </citation>
    <scope>NUCLEOTIDE SEQUENCE [LARGE SCALE GENOMIC DNA]</scope>
    <source>
        <strain evidence="4 5">CGMCC 1.9156</strain>
    </source>
</reference>
<dbReference type="InterPro" id="IPR032285">
    <property type="entry name" value="Metallophos_N"/>
</dbReference>
<evidence type="ECO:0000256" key="1">
    <source>
        <dbReference type="SAM" id="SignalP"/>
    </source>
</evidence>
<dbReference type="Proteomes" id="UP000198964">
    <property type="component" value="Unassembled WGS sequence"/>
</dbReference>
<dbReference type="EMBL" id="FONW01000001">
    <property type="protein sequence ID" value="SFE65874.1"/>
    <property type="molecule type" value="Genomic_DNA"/>
</dbReference>
<dbReference type="Gene3D" id="3.60.21.10">
    <property type="match status" value="1"/>
</dbReference>
<dbReference type="STRING" id="655355.SAMN05216283_101689"/>
<dbReference type="InterPro" id="IPR032288">
    <property type="entry name" value="Metallophos_C"/>
</dbReference>
<dbReference type="RefSeq" id="WP_093918404.1">
    <property type="nucleotide sequence ID" value="NZ_FONW01000001.1"/>
</dbReference>
<protein>
    <submittedName>
        <fullName evidence="4">3',5'-cyclic AMP phosphodiesterase CpdA</fullName>
    </submittedName>
</protein>
<keyword evidence="5" id="KW-1185">Reference proteome</keyword>
<name>A0A1I2CC92_9BACT</name>
<dbReference type="PANTHER" id="PTHR43143:SF6">
    <property type="entry name" value="BLL3016 PROTEIN"/>
    <property type="match status" value="1"/>
</dbReference>
<proteinExistence type="predicted"/>
<dbReference type="Pfam" id="PF16370">
    <property type="entry name" value="MetallophosC"/>
    <property type="match status" value="1"/>
</dbReference>
<dbReference type="InterPro" id="IPR013783">
    <property type="entry name" value="Ig-like_fold"/>
</dbReference>
<dbReference type="Gene3D" id="2.60.40.10">
    <property type="entry name" value="Immunoglobulins"/>
    <property type="match status" value="1"/>
</dbReference>
<dbReference type="InterPro" id="IPR029052">
    <property type="entry name" value="Metallo-depent_PP-like"/>
</dbReference>
<organism evidence="4 5">
    <name type="scientific">Sunxiuqinia elliptica</name>
    <dbReference type="NCBI Taxonomy" id="655355"/>
    <lineage>
        <taxon>Bacteria</taxon>
        <taxon>Pseudomonadati</taxon>
        <taxon>Bacteroidota</taxon>
        <taxon>Bacteroidia</taxon>
        <taxon>Marinilabiliales</taxon>
        <taxon>Prolixibacteraceae</taxon>
        <taxon>Sunxiuqinia</taxon>
    </lineage>
</organism>
<feature type="chain" id="PRO_5011486965" evidence="1">
    <location>
        <begin position="21"/>
        <end position="526"/>
    </location>
</feature>
<gene>
    <name evidence="4" type="ORF">SAMN05216283_101689</name>
</gene>
<evidence type="ECO:0000313" key="4">
    <source>
        <dbReference type="EMBL" id="SFE65874.1"/>
    </source>
</evidence>